<organism evidence="1 2">
    <name type="scientific">Datura stramonium</name>
    <name type="common">Jimsonweed</name>
    <name type="synonym">Common thornapple</name>
    <dbReference type="NCBI Taxonomy" id="4076"/>
    <lineage>
        <taxon>Eukaryota</taxon>
        <taxon>Viridiplantae</taxon>
        <taxon>Streptophyta</taxon>
        <taxon>Embryophyta</taxon>
        <taxon>Tracheophyta</taxon>
        <taxon>Spermatophyta</taxon>
        <taxon>Magnoliopsida</taxon>
        <taxon>eudicotyledons</taxon>
        <taxon>Gunneridae</taxon>
        <taxon>Pentapetalae</taxon>
        <taxon>asterids</taxon>
        <taxon>lamiids</taxon>
        <taxon>Solanales</taxon>
        <taxon>Solanaceae</taxon>
        <taxon>Solanoideae</taxon>
        <taxon>Datureae</taxon>
        <taxon>Datura</taxon>
    </lineage>
</organism>
<name>A0ABS8SPP4_DATST</name>
<comment type="caution">
    <text evidence="1">The sequence shown here is derived from an EMBL/GenBank/DDBJ whole genome shotgun (WGS) entry which is preliminary data.</text>
</comment>
<proteinExistence type="predicted"/>
<protein>
    <submittedName>
        <fullName evidence="1">Uncharacterized protein</fullName>
    </submittedName>
</protein>
<reference evidence="1 2" key="1">
    <citation type="journal article" date="2021" name="BMC Genomics">
        <title>Datura genome reveals duplications of psychoactive alkaloid biosynthetic genes and high mutation rate following tissue culture.</title>
        <authorList>
            <person name="Rajewski A."/>
            <person name="Carter-House D."/>
            <person name="Stajich J."/>
            <person name="Litt A."/>
        </authorList>
    </citation>
    <scope>NUCLEOTIDE SEQUENCE [LARGE SCALE GENOMIC DNA]</scope>
    <source>
        <strain evidence="1">AR-01</strain>
    </source>
</reference>
<evidence type="ECO:0000313" key="1">
    <source>
        <dbReference type="EMBL" id="MCD7460970.1"/>
    </source>
</evidence>
<keyword evidence="2" id="KW-1185">Reference proteome</keyword>
<evidence type="ECO:0000313" key="2">
    <source>
        <dbReference type="Proteomes" id="UP000823775"/>
    </source>
</evidence>
<gene>
    <name evidence="1" type="ORF">HAX54_044925</name>
</gene>
<dbReference type="Proteomes" id="UP000823775">
    <property type="component" value="Unassembled WGS sequence"/>
</dbReference>
<dbReference type="EMBL" id="JACEIK010000691">
    <property type="protein sequence ID" value="MCD7460970.1"/>
    <property type="molecule type" value="Genomic_DNA"/>
</dbReference>
<accession>A0ABS8SPP4</accession>
<sequence>MFNDLKSLGFIFSIKLSPNDKLRIGVILSPWNLARTKKFDKLKGDLAGWRPSEDLAEVEKDDAIFKAINKVVVSYAVGDASKTNDDHHSYGGGYTPLDAGGAGGRYTLTAEEVRRQEDTPFRLGRSSGVWYLRCLLVLITNTSMHFLCDNIVERMRWRWVVGVVDKELVS</sequence>